<dbReference type="PANTHER" id="PTHR42280">
    <property type="entry name" value="CITG FAMILY PROTEIN"/>
    <property type="match status" value="1"/>
</dbReference>
<dbReference type="GO" id="GO:0046917">
    <property type="term" value="F:triphosphoribosyl-dephospho-CoA synthase activity"/>
    <property type="evidence" value="ECO:0007669"/>
    <property type="project" value="InterPro"/>
</dbReference>
<keyword evidence="2" id="KW-1185">Reference proteome</keyword>
<organism evidence="1 2">
    <name type="scientific">Candidatus Thiodiazotropha endolucinida</name>
    <dbReference type="NCBI Taxonomy" id="1655433"/>
    <lineage>
        <taxon>Bacteria</taxon>
        <taxon>Pseudomonadati</taxon>
        <taxon>Pseudomonadota</taxon>
        <taxon>Gammaproteobacteria</taxon>
        <taxon>Chromatiales</taxon>
        <taxon>Sedimenticolaceae</taxon>
        <taxon>Candidatus Thiodiazotropha</taxon>
    </lineage>
</organism>
<gene>
    <name evidence="1" type="ORF">CODIS_33440</name>
</gene>
<name>A0A7Z1ADY8_9GAMM</name>
<dbReference type="AlphaFoldDB" id="A0A7Z1ADY8"/>
<dbReference type="OrthoDB" id="8525901at2"/>
<keyword evidence="1" id="KW-0808">Transferase</keyword>
<dbReference type="RefSeq" id="WP_069127083.1">
    <property type="nucleotide sequence ID" value="NZ_MARB01000022.1"/>
</dbReference>
<protein>
    <submittedName>
        <fullName evidence="1">ATP:dephospho-CoA triphosphoribosyl transferase</fullName>
    </submittedName>
</protein>
<dbReference type="PANTHER" id="PTHR42280:SF1">
    <property type="entry name" value="CITG FAMILY PROTEIN"/>
    <property type="match status" value="1"/>
</dbReference>
<dbReference type="Proteomes" id="UP000094769">
    <property type="component" value="Unassembled WGS sequence"/>
</dbReference>
<sequence>MTGLPSQHNNVRGQIATAYRHACLSELDALKPGNVHRFSDGHGMTLEDFITSANVSAEPLTTLELGLGERIYKAVEATHEAVGCNTNLGILMLCAPLIQAAYDRSLHPGALRDKLGRVLLEVDAKQMEWLFRAIRLAAPAGLGQSDKHDVFKTPSAGLIEVMAHAADRDQIARQYATGFADLFDFALPRLRSYEARWQCKEWAVTGLFLSLLAHFPDTHIQRKQGLYKAVATSLHAADLVEGLFQAEMPEHYQLRLLQADSEFKREGVNPGTSADLTVATLFISYLESMHSAFEQNAGFTRVRDSRPEEVGIRS</sequence>
<accession>A0A7Z1ADY8</accession>
<dbReference type="GO" id="GO:0005524">
    <property type="term" value="F:ATP binding"/>
    <property type="evidence" value="ECO:0007669"/>
    <property type="project" value="InterPro"/>
</dbReference>
<dbReference type="EMBL" id="MARB01000022">
    <property type="protein sequence ID" value="ODJ86425.1"/>
    <property type="molecule type" value="Genomic_DNA"/>
</dbReference>
<reference evidence="1 2" key="1">
    <citation type="submission" date="2016-06" db="EMBL/GenBank/DDBJ databases">
        <title>Genome sequence of endosymbiont of Candidatus Endolucinida thiodiazotropha.</title>
        <authorList>
            <person name="Poehlein A."/>
            <person name="Koenig S."/>
            <person name="Heiden S.E."/>
            <person name="Thuermer A."/>
            <person name="Voget S."/>
            <person name="Daniel R."/>
            <person name="Markert S."/>
            <person name="Gros O."/>
            <person name="Schweder T."/>
        </authorList>
    </citation>
    <scope>NUCLEOTIDE SEQUENCE [LARGE SCALE GENOMIC DNA]</scope>
    <source>
        <strain evidence="1 2">COS</strain>
    </source>
</reference>
<dbReference type="InterPro" id="IPR002736">
    <property type="entry name" value="CitG"/>
</dbReference>
<dbReference type="Pfam" id="PF01874">
    <property type="entry name" value="CitG"/>
    <property type="match status" value="1"/>
</dbReference>
<evidence type="ECO:0000313" key="2">
    <source>
        <dbReference type="Proteomes" id="UP000094769"/>
    </source>
</evidence>
<proteinExistence type="predicted"/>
<evidence type="ECO:0000313" key="1">
    <source>
        <dbReference type="EMBL" id="ODJ86425.1"/>
    </source>
</evidence>
<comment type="caution">
    <text evidence="1">The sequence shown here is derived from an EMBL/GenBank/DDBJ whole genome shotgun (WGS) entry which is preliminary data.</text>
</comment>
<dbReference type="Gene3D" id="1.10.4200.10">
    <property type="entry name" value="Triphosphoribosyl-dephospho-CoA protein"/>
    <property type="match status" value="1"/>
</dbReference>